<dbReference type="RefSeq" id="XP_033579229.1">
    <property type="nucleotide sequence ID" value="XM_033727222.1"/>
</dbReference>
<evidence type="ECO:0000313" key="13">
    <source>
        <dbReference type="EMBL" id="KAF2812265.1"/>
    </source>
</evidence>
<evidence type="ECO:0000256" key="8">
    <source>
        <dbReference type="ARBA" id="ARBA00023326"/>
    </source>
</evidence>
<dbReference type="Pfam" id="PF03639">
    <property type="entry name" value="Glyco_hydro_81"/>
    <property type="match status" value="1"/>
</dbReference>
<accession>A0A6A6YWA2</accession>
<evidence type="ECO:0000256" key="3">
    <source>
        <dbReference type="ARBA" id="ARBA00012780"/>
    </source>
</evidence>
<keyword evidence="6" id="KW-0326">Glycosidase</keyword>
<keyword evidence="10" id="KW-0732">Signal</keyword>
<dbReference type="GO" id="GO:0071555">
    <property type="term" value="P:cell wall organization"/>
    <property type="evidence" value="ECO:0007669"/>
    <property type="project" value="UniProtKB-KW"/>
</dbReference>
<dbReference type="InterPro" id="IPR005200">
    <property type="entry name" value="Endo-beta-glucanase"/>
</dbReference>
<dbReference type="InterPro" id="IPR040720">
    <property type="entry name" value="GH81_C"/>
</dbReference>
<dbReference type="AlphaFoldDB" id="A0A6A6YWA2"/>
<reference evidence="15" key="3">
    <citation type="submission" date="2025-04" db="UniProtKB">
        <authorList>
            <consortium name="RefSeq"/>
        </authorList>
    </citation>
    <scope>IDENTIFICATION</scope>
    <source>
        <strain evidence="15">CBS 304.34</strain>
    </source>
</reference>
<dbReference type="GO" id="GO:0042973">
    <property type="term" value="F:glucan endo-1,3-beta-D-glucosidase activity"/>
    <property type="evidence" value="ECO:0007669"/>
    <property type="project" value="UniProtKB-EC"/>
</dbReference>
<feature type="domain" description="Glycosyl hydrolase family 81 N-terminal" evidence="11">
    <location>
        <begin position="139"/>
        <end position="465"/>
    </location>
</feature>
<reference evidence="13 15" key="1">
    <citation type="journal article" date="2020" name="Stud. Mycol.">
        <title>101 Dothideomycetes genomes: a test case for predicting lifestyles and emergence of pathogens.</title>
        <authorList>
            <person name="Haridas S."/>
            <person name="Albert R."/>
            <person name="Binder M."/>
            <person name="Bloem J."/>
            <person name="Labutti K."/>
            <person name="Salamov A."/>
            <person name="Andreopoulos B."/>
            <person name="Baker S."/>
            <person name="Barry K."/>
            <person name="Bills G."/>
            <person name="Bluhm B."/>
            <person name="Cannon C."/>
            <person name="Castanera R."/>
            <person name="Culley D."/>
            <person name="Daum C."/>
            <person name="Ezra D."/>
            <person name="Gonzalez J."/>
            <person name="Henrissat B."/>
            <person name="Kuo A."/>
            <person name="Liang C."/>
            <person name="Lipzen A."/>
            <person name="Lutzoni F."/>
            <person name="Magnuson J."/>
            <person name="Mondo S."/>
            <person name="Nolan M."/>
            <person name="Ohm R."/>
            <person name="Pangilinan J."/>
            <person name="Park H.-J."/>
            <person name="Ramirez L."/>
            <person name="Alfaro M."/>
            <person name="Sun H."/>
            <person name="Tritt A."/>
            <person name="Yoshinaga Y."/>
            <person name="Zwiers L.-H."/>
            <person name="Turgeon B."/>
            <person name="Goodwin S."/>
            <person name="Spatafora J."/>
            <person name="Crous P."/>
            <person name="Grigoriev I."/>
        </authorList>
    </citation>
    <scope>NUCLEOTIDE SEQUENCE</scope>
    <source>
        <strain evidence="13 15">CBS 304.34</strain>
    </source>
</reference>
<dbReference type="PROSITE" id="PS52008">
    <property type="entry name" value="GH81"/>
    <property type="match status" value="1"/>
</dbReference>
<proteinExistence type="inferred from homology"/>
<dbReference type="PANTHER" id="PTHR31983">
    <property type="entry name" value="ENDO-1,3(4)-BETA-GLUCANASE 1"/>
    <property type="match status" value="1"/>
</dbReference>
<organism evidence="13">
    <name type="scientific">Mytilinidion resinicola</name>
    <dbReference type="NCBI Taxonomy" id="574789"/>
    <lineage>
        <taxon>Eukaryota</taxon>
        <taxon>Fungi</taxon>
        <taxon>Dikarya</taxon>
        <taxon>Ascomycota</taxon>
        <taxon>Pezizomycotina</taxon>
        <taxon>Dothideomycetes</taxon>
        <taxon>Pleosporomycetidae</taxon>
        <taxon>Mytilinidiales</taxon>
        <taxon>Mytilinidiaceae</taxon>
        <taxon>Mytilinidion</taxon>
    </lineage>
</organism>
<keyword evidence="5" id="KW-0119">Carbohydrate metabolism</keyword>
<dbReference type="OrthoDB" id="4473401at2759"/>
<dbReference type="Pfam" id="PF17652">
    <property type="entry name" value="Glyco_hydro81C"/>
    <property type="match status" value="1"/>
</dbReference>
<evidence type="ECO:0000259" key="12">
    <source>
        <dbReference type="Pfam" id="PF17652"/>
    </source>
</evidence>
<comment type="similarity">
    <text evidence="2">Belongs to the glycosyl hydrolase 81 family.</text>
</comment>
<feature type="signal peptide" evidence="10">
    <location>
        <begin position="1"/>
        <end position="27"/>
    </location>
</feature>
<dbReference type="EC" id="3.2.1.39" evidence="3"/>
<evidence type="ECO:0000256" key="1">
    <source>
        <dbReference type="ARBA" id="ARBA00000382"/>
    </source>
</evidence>
<feature type="domain" description="Glycosyl hydrolase family 81 C-terminal" evidence="12">
    <location>
        <begin position="481"/>
        <end position="835"/>
    </location>
</feature>
<dbReference type="EMBL" id="MU003697">
    <property type="protein sequence ID" value="KAF2812265.1"/>
    <property type="molecule type" value="Genomic_DNA"/>
</dbReference>
<protein>
    <recommendedName>
        <fullName evidence="3">glucan endo-1,3-beta-D-glucosidase</fullName>
        <ecNumber evidence="3">3.2.1.39</ecNumber>
    </recommendedName>
</protein>
<evidence type="ECO:0000256" key="6">
    <source>
        <dbReference type="ARBA" id="ARBA00023295"/>
    </source>
</evidence>
<gene>
    <name evidence="13 15" type="ORF">BDZ99DRAFT_558106</name>
</gene>
<dbReference type="GeneID" id="54468115"/>
<dbReference type="GO" id="GO:0000272">
    <property type="term" value="P:polysaccharide catabolic process"/>
    <property type="evidence" value="ECO:0007669"/>
    <property type="project" value="UniProtKB-KW"/>
</dbReference>
<dbReference type="Gene3D" id="2.70.98.30">
    <property type="entry name" value="Golgi alpha-mannosidase II, domain 4"/>
    <property type="match status" value="1"/>
</dbReference>
<reference evidence="15" key="2">
    <citation type="submission" date="2020-04" db="EMBL/GenBank/DDBJ databases">
        <authorList>
            <consortium name="NCBI Genome Project"/>
        </authorList>
    </citation>
    <scope>NUCLEOTIDE SEQUENCE</scope>
    <source>
        <strain evidence="15">CBS 304.34</strain>
    </source>
</reference>
<evidence type="ECO:0000256" key="9">
    <source>
        <dbReference type="SAM" id="MobiDB-lite"/>
    </source>
</evidence>
<feature type="chain" id="PRO_5044629407" description="glucan endo-1,3-beta-D-glucosidase" evidence="10">
    <location>
        <begin position="28"/>
        <end position="845"/>
    </location>
</feature>
<evidence type="ECO:0000256" key="10">
    <source>
        <dbReference type="SAM" id="SignalP"/>
    </source>
</evidence>
<name>A0A6A6YWA2_9PEZI</name>
<keyword evidence="8" id="KW-0624">Polysaccharide degradation</keyword>
<dbReference type="GO" id="GO:0009986">
    <property type="term" value="C:cell surface"/>
    <property type="evidence" value="ECO:0007669"/>
    <property type="project" value="TreeGrafter"/>
</dbReference>
<evidence type="ECO:0000313" key="14">
    <source>
        <dbReference type="Proteomes" id="UP000504636"/>
    </source>
</evidence>
<dbReference type="Gene3D" id="1.10.287.1170">
    <property type="entry name" value="glycoside hydrolase family 81 endo-[beta] glucanase"/>
    <property type="match status" value="1"/>
</dbReference>
<evidence type="ECO:0000313" key="15">
    <source>
        <dbReference type="RefSeq" id="XP_033579229.1"/>
    </source>
</evidence>
<keyword evidence="4 13" id="KW-0378">Hydrolase</keyword>
<sequence>MFFRSTRRAMFSGTFVLMLAQVARISAHPLLDGKEEEGVKVTKTVVVRTTLCDSRTTTLDPTHISSSSYKVTTETASSSSTISRPSTSTYSTHLSPSSLSKSTTPASQTSGKSTMASDNLFTLIDGSPAPPQIPHNASHPAPRLNMVGDINRPLQTNKFYANWFLGSQTQPVWTHPYSLQWAHGGGNAQSWGMGIVQLDRRQIVFSPDGIPHQYYLNPIGIHSMILSAAELGPSTTLTTDNHQALTVNANLCPAAGANPLITIPVVQGTGMITGVYKGATPSIQSHVQYRTIDAPITMGSTVKYRVLLEDNNQWLIYVTPNGGYNSAGFQRDPSKPNTTFLGPANFNGIIQIVRCVSGAAEENIYDKSAGVYATGATIAASTSMQTGGGTTGSYTFTWSKGGNTSKPLIMFALPHHVDSFDPVTAAAKTSIRFATASKGFATAIQADHMTLLEPNLPEAMDFGPTTMTLKRSILHRKRTGLSSKAISAISAAAADELNVDMSTQCNLNSMYFSGKGIAKFAMIVWTLYGLANNPKPTLYSQSLDKLKVEFDRFVQNKQAAPLTYDESWRGVITTGGYQDPGADFGNTYYNDHHFHYGYFVYAAAIIATLDPSWLTINNGQNKIWVNMLVKDFANSNMDNPQFFPFSRSFDWWMGHSWAKGLFESGDGKDQESTSEDSMASLSIKMWGKAIGDKNMEMRGNLMLAIQARTFPAYFLLASNNTNQPAEIIGNKVTGILFENKVDHATYFGMAPEYIQGIHMLPISPATSYIRSKDFVNEEWNTYFSNGRVDAVAGGWRGVLWADYALADPKTAYNFFAKSGFDYGLIDGGASRTWYLAFCAALGGAE</sequence>
<evidence type="ECO:0000256" key="2">
    <source>
        <dbReference type="ARBA" id="ARBA00010730"/>
    </source>
</evidence>
<dbReference type="InterPro" id="IPR040451">
    <property type="entry name" value="GH81_N"/>
</dbReference>
<evidence type="ECO:0000256" key="7">
    <source>
        <dbReference type="ARBA" id="ARBA00023316"/>
    </source>
</evidence>
<feature type="region of interest" description="Disordered" evidence="9">
    <location>
        <begin position="62"/>
        <end position="114"/>
    </location>
</feature>
<evidence type="ECO:0000256" key="5">
    <source>
        <dbReference type="ARBA" id="ARBA00023277"/>
    </source>
</evidence>
<feature type="compositionally biased region" description="Low complexity" evidence="9">
    <location>
        <begin position="72"/>
        <end position="107"/>
    </location>
</feature>
<keyword evidence="14" id="KW-1185">Reference proteome</keyword>
<dbReference type="GO" id="GO:0052861">
    <property type="term" value="F:endo-1,3(4)-beta-glucanase activity"/>
    <property type="evidence" value="ECO:0007669"/>
    <property type="project" value="InterPro"/>
</dbReference>
<dbReference type="Proteomes" id="UP000504636">
    <property type="component" value="Unplaced"/>
</dbReference>
<feature type="compositionally biased region" description="Polar residues" evidence="9">
    <location>
        <begin position="62"/>
        <end position="71"/>
    </location>
</feature>
<keyword evidence="7" id="KW-0961">Cell wall biogenesis/degradation</keyword>
<dbReference type="PANTHER" id="PTHR31983:SF0">
    <property type="entry name" value="GLUCAN ENDO-1,3-BETA-D-GLUCOSIDASE 2"/>
    <property type="match status" value="1"/>
</dbReference>
<comment type="catalytic activity">
    <reaction evidence="1">
        <text>Hydrolysis of (1-&gt;3)-beta-D-glucosidic linkages in (1-&gt;3)-beta-D-glucans.</text>
        <dbReference type="EC" id="3.2.1.39"/>
    </reaction>
</comment>
<evidence type="ECO:0000259" key="11">
    <source>
        <dbReference type="Pfam" id="PF03639"/>
    </source>
</evidence>
<evidence type="ECO:0000256" key="4">
    <source>
        <dbReference type="ARBA" id="ARBA00022801"/>
    </source>
</evidence>